<dbReference type="InterPro" id="IPR011008">
    <property type="entry name" value="Dimeric_a/b-barrel"/>
</dbReference>
<dbReference type="AlphaFoldDB" id="A0A011PQR8"/>
<dbReference type="STRING" id="1454003.AW10_02494"/>
<comment type="caution">
    <text evidence="2">The sequence shown here is derived from an EMBL/GenBank/DDBJ whole genome shotgun (WGS) entry which is preliminary data.</text>
</comment>
<gene>
    <name evidence="2" type="ORF">AW10_02494</name>
</gene>
<reference evidence="2 3" key="1">
    <citation type="submission" date="2014-02" db="EMBL/GenBank/DDBJ databases">
        <title>Expanding our view of genomic diversity in Candidatus Accumulibacter clades.</title>
        <authorList>
            <person name="Skennerton C.T."/>
            <person name="Barr J.J."/>
            <person name="Slater F.R."/>
            <person name="Bond P.L."/>
            <person name="Tyson G.W."/>
        </authorList>
    </citation>
    <scope>NUCLEOTIDE SEQUENCE [LARGE SCALE GENOMIC DNA]</scope>
    <source>
        <strain evidence="3">BA-92</strain>
    </source>
</reference>
<sequence length="98" mass="10943">MAAYLLVEAKLSDPLAYATYKQLAQAAIMQYGGRYLVRGGHAEVLEGDWSKPERLVIVEFDSLEQARKFYHSPEYQAAIAVRKDAAKMNILLAEGLPI</sequence>
<dbReference type="PANTHER" id="PTHR41521:SF4">
    <property type="entry name" value="BLR0684 PROTEIN"/>
    <property type="match status" value="1"/>
</dbReference>
<dbReference type="PANTHER" id="PTHR41521">
    <property type="match status" value="1"/>
</dbReference>
<dbReference type="Proteomes" id="UP000021816">
    <property type="component" value="Unassembled WGS sequence"/>
</dbReference>
<dbReference type="SUPFAM" id="SSF54909">
    <property type="entry name" value="Dimeric alpha+beta barrel"/>
    <property type="match status" value="1"/>
</dbReference>
<dbReference type="InterPro" id="IPR010753">
    <property type="entry name" value="DUF1330"/>
</dbReference>
<proteinExistence type="predicted"/>
<organism evidence="2 3">
    <name type="scientific">Candidatus Accumulibacter appositus</name>
    <dbReference type="NCBI Taxonomy" id="1454003"/>
    <lineage>
        <taxon>Bacteria</taxon>
        <taxon>Pseudomonadati</taxon>
        <taxon>Pseudomonadota</taxon>
        <taxon>Betaproteobacteria</taxon>
        <taxon>Candidatus Accumulibacter</taxon>
    </lineage>
</organism>
<evidence type="ECO:0000313" key="2">
    <source>
        <dbReference type="EMBL" id="EXI79220.1"/>
    </source>
</evidence>
<name>A0A011PQR8_9PROT</name>
<accession>A0A011PQR8</accession>
<dbReference type="Pfam" id="PF07045">
    <property type="entry name" value="DUF1330"/>
    <property type="match status" value="1"/>
</dbReference>
<evidence type="ECO:0000313" key="3">
    <source>
        <dbReference type="Proteomes" id="UP000021816"/>
    </source>
</evidence>
<dbReference type="Gene3D" id="3.30.70.100">
    <property type="match status" value="1"/>
</dbReference>
<dbReference type="PATRIC" id="fig|1454003.3.peg.2546"/>
<protein>
    <recommendedName>
        <fullName evidence="1">DUF1330 domain-containing protein</fullName>
    </recommendedName>
</protein>
<dbReference type="EMBL" id="JEMX01000059">
    <property type="protein sequence ID" value="EXI79220.1"/>
    <property type="molecule type" value="Genomic_DNA"/>
</dbReference>
<feature type="domain" description="DUF1330" evidence="1">
    <location>
        <begin position="3"/>
        <end position="96"/>
    </location>
</feature>
<evidence type="ECO:0000259" key="1">
    <source>
        <dbReference type="Pfam" id="PF07045"/>
    </source>
</evidence>